<dbReference type="InterPro" id="IPR036291">
    <property type="entry name" value="NAD(P)-bd_dom_sf"/>
</dbReference>
<organism evidence="5 6">
    <name type="scientific">Candolleomyces eurysporus</name>
    <dbReference type="NCBI Taxonomy" id="2828524"/>
    <lineage>
        <taxon>Eukaryota</taxon>
        <taxon>Fungi</taxon>
        <taxon>Dikarya</taxon>
        <taxon>Basidiomycota</taxon>
        <taxon>Agaricomycotina</taxon>
        <taxon>Agaricomycetes</taxon>
        <taxon>Agaricomycetidae</taxon>
        <taxon>Agaricales</taxon>
        <taxon>Agaricineae</taxon>
        <taxon>Psathyrellaceae</taxon>
        <taxon>Candolleomyces</taxon>
    </lineage>
</organism>
<reference evidence="5" key="1">
    <citation type="submission" date="2022-06" db="EMBL/GenBank/DDBJ databases">
        <title>Genome Sequence of Candolleomyces eurysporus.</title>
        <authorList>
            <person name="Buettner E."/>
        </authorList>
    </citation>
    <scope>NUCLEOTIDE SEQUENCE</scope>
    <source>
        <strain evidence="5">VTCC 930004</strain>
    </source>
</reference>
<keyword evidence="6" id="KW-1185">Reference proteome</keyword>
<evidence type="ECO:0000256" key="2">
    <source>
        <dbReference type="ARBA" id="ARBA00022857"/>
    </source>
</evidence>
<comment type="caution">
    <text evidence="5">The sequence shown here is derived from an EMBL/GenBank/DDBJ whole genome shotgun (WGS) entry which is preliminary data.</text>
</comment>
<evidence type="ECO:0000256" key="3">
    <source>
        <dbReference type="ARBA" id="ARBA00023002"/>
    </source>
</evidence>
<sequence>MFDSGATESSARTSEYNLNTEAVDPFEKTGDDLGNALTVEFMSMLKALLAVQFQREVALESTPMDELEKYGELEFTALLADAIEYCDDRERSGSLKDGLRAWLSTSNEIQGCRNLAQALNSVLLDFHEKEIGEGPDFLYVCNGREEINEQKSCSIGKPGIIDLTLAHLDRLLPGNKHLSFSQRVDAINDRQRKLANVWMSVLEEERFSWGDISHCWELRRSTVLSKRDLHELDQKYDSMNDTALCGESFKASSGRADHRSPPSRAEVDVALDIPWLAKRSREDNSDDTRGNKRQKVERRDFETSEDQKENLSPETQCALYAAQLLRSKRNCTHAIVVLLTDNWLSLRWYDAQGTIATFPIDIAAQLPLFVVMIVLFQRFGDRMRGIGDFKLEGEVDGRNFRLSIPDTARSGWKLMGATATPRVERPLVASHCVQNSHATVTDDPLLPDQALFKLSWREEVCDCEGAIIQTARERMVKCLGNNAGDVLNHLPDIKHFEDYSLYSTRHIRELLRLGTEGARVPSALFSEQLVPLKDVHLDESPARMWEIIRCHYLLWQIGIADANINLSNLMELLAHNAKVYLGARNREKGEKAIHELKLETGKEGILLELDLSDLKSVKDAAEVFQSKETSLHLLFNNAGVMAPPTEQVTAQGYDMQFGTNVLGHFYFTKLLIPTLLDTAKSTPDWKPRIIHTSSVVSSLASPLDFNTLKDGPTRRSKGPRWLYKQSKLANIMVSNELARRFGEEGIISASVNPGNIRTELRRHMSPTAENILGHLTLYPVQLGALTQLWAGTSDEGRSMNGKYLVPWARYGRPNPAALDEMANNELWKWLEEQVDKHSGSE</sequence>
<evidence type="ECO:0000256" key="1">
    <source>
        <dbReference type="ARBA" id="ARBA00006484"/>
    </source>
</evidence>
<dbReference type="Proteomes" id="UP001140091">
    <property type="component" value="Unassembled WGS sequence"/>
</dbReference>
<comment type="similarity">
    <text evidence="1">Belongs to the short-chain dehydrogenases/reductases (SDR) family.</text>
</comment>
<dbReference type="PANTHER" id="PTHR24320">
    <property type="entry name" value="RETINOL DEHYDROGENASE"/>
    <property type="match status" value="1"/>
</dbReference>
<dbReference type="GO" id="GO:0016491">
    <property type="term" value="F:oxidoreductase activity"/>
    <property type="evidence" value="ECO:0007669"/>
    <property type="project" value="UniProtKB-KW"/>
</dbReference>
<dbReference type="Gene3D" id="3.40.50.720">
    <property type="entry name" value="NAD(P)-binding Rossmann-like Domain"/>
    <property type="match status" value="1"/>
</dbReference>
<keyword evidence="3" id="KW-0560">Oxidoreductase</keyword>
<gene>
    <name evidence="5" type="ORF">H1R20_g15622</name>
</gene>
<dbReference type="SUPFAM" id="SSF51735">
    <property type="entry name" value="NAD(P)-binding Rossmann-fold domains"/>
    <property type="match status" value="1"/>
</dbReference>
<evidence type="ECO:0008006" key="7">
    <source>
        <dbReference type="Google" id="ProtNLM"/>
    </source>
</evidence>
<proteinExistence type="inferred from homology"/>
<protein>
    <recommendedName>
        <fullName evidence="7">NAD(P)-binding protein</fullName>
    </recommendedName>
</protein>
<dbReference type="InterPro" id="IPR002347">
    <property type="entry name" value="SDR_fam"/>
</dbReference>
<dbReference type="Pfam" id="PF00106">
    <property type="entry name" value="adh_short"/>
    <property type="match status" value="1"/>
</dbReference>
<feature type="compositionally biased region" description="Basic and acidic residues" evidence="4">
    <location>
        <begin position="297"/>
        <end position="309"/>
    </location>
</feature>
<feature type="compositionally biased region" description="Basic and acidic residues" evidence="4">
    <location>
        <begin position="281"/>
        <end position="290"/>
    </location>
</feature>
<evidence type="ECO:0000313" key="5">
    <source>
        <dbReference type="EMBL" id="KAJ2921470.1"/>
    </source>
</evidence>
<keyword evidence="2" id="KW-0521">NADP</keyword>
<dbReference type="OrthoDB" id="5569250at2759"/>
<dbReference type="EMBL" id="JANBPK010001597">
    <property type="protein sequence ID" value="KAJ2921470.1"/>
    <property type="molecule type" value="Genomic_DNA"/>
</dbReference>
<evidence type="ECO:0000313" key="6">
    <source>
        <dbReference type="Proteomes" id="UP001140091"/>
    </source>
</evidence>
<dbReference type="AlphaFoldDB" id="A0A9W8M7A2"/>
<dbReference type="PANTHER" id="PTHR24320:SF236">
    <property type="entry name" value="SHORT-CHAIN DEHYDROGENASE-RELATED"/>
    <property type="match status" value="1"/>
</dbReference>
<evidence type="ECO:0000256" key="4">
    <source>
        <dbReference type="SAM" id="MobiDB-lite"/>
    </source>
</evidence>
<name>A0A9W8M7A2_9AGAR</name>
<feature type="region of interest" description="Disordered" evidence="4">
    <location>
        <begin position="281"/>
        <end position="309"/>
    </location>
</feature>
<feature type="non-terminal residue" evidence="5">
    <location>
        <position position="841"/>
    </location>
</feature>
<accession>A0A9W8M7A2</accession>